<dbReference type="GO" id="GO:0006310">
    <property type="term" value="P:DNA recombination"/>
    <property type="evidence" value="ECO:0007669"/>
    <property type="project" value="UniProtKB-KW"/>
</dbReference>
<dbReference type="SUPFAM" id="SSF56349">
    <property type="entry name" value="DNA breaking-rejoining enzymes"/>
    <property type="match status" value="1"/>
</dbReference>
<keyword evidence="4" id="KW-1185">Reference proteome</keyword>
<keyword evidence="1" id="KW-0233">DNA recombination</keyword>
<dbReference type="Proteomes" id="UP000295281">
    <property type="component" value="Unassembled WGS sequence"/>
</dbReference>
<evidence type="ECO:0000313" key="3">
    <source>
        <dbReference type="EMBL" id="TDQ53346.1"/>
    </source>
</evidence>
<feature type="domain" description="Tyr recombinase" evidence="2">
    <location>
        <begin position="1"/>
        <end position="91"/>
    </location>
</feature>
<name>A0A4R6V9Z2_9ACTN</name>
<evidence type="ECO:0000259" key="2">
    <source>
        <dbReference type="PROSITE" id="PS51898"/>
    </source>
</evidence>
<dbReference type="AlphaFoldDB" id="A0A4R6V9Z2"/>
<sequence length="114" mass="12624">MGWKDSGLVFTTPTSGPIDPANMTRRFGRLLDRVGLRRIRFHDLRHSTATLLLEQGVDLVVIKELLGRAHIGVTAGVYAHVRLRLQRQAIDCLNNALNGTEEPPDHPPAVAVVR</sequence>
<dbReference type="RefSeq" id="WP_341770535.1">
    <property type="nucleotide sequence ID" value="NZ_SNYN01000004.1"/>
</dbReference>
<reference evidence="3 4" key="1">
    <citation type="submission" date="2019-03" db="EMBL/GenBank/DDBJ databases">
        <title>Genomic Encyclopedia of Type Strains, Phase IV (KMG-IV): sequencing the most valuable type-strain genomes for metagenomic binning, comparative biology and taxonomic classification.</title>
        <authorList>
            <person name="Goeker M."/>
        </authorList>
    </citation>
    <scope>NUCLEOTIDE SEQUENCE [LARGE SCALE GENOMIC DNA]</scope>
    <source>
        <strain evidence="3 4">DSM 46770</strain>
    </source>
</reference>
<dbReference type="InterPro" id="IPR002104">
    <property type="entry name" value="Integrase_catalytic"/>
</dbReference>
<dbReference type="Pfam" id="PF00589">
    <property type="entry name" value="Phage_integrase"/>
    <property type="match status" value="1"/>
</dbReference>
<gene>
    <name evidence="3" type="ORF">EV190_104135</name>
</gene>
<dbReference type="InterPro" id="IPR011010">
    <property type="entry name" value="DNA_brk_join_enz"/>
</dbReference>
<dbReference type="EMBL" id="SNYN01000004">
    <property type="protein sequence ID" value="TDQ53346.1"/>
    <property type="molecule type" value="Genomic_DNA"/>
</dbReference>
<evidence type="ECO:0000256" key="1">
    <source>
        <dbReference type="ARBA" id="ARBA00023172"/>
    </source>
</evidence>
<dbReference type="PROSITE" id="PS51898">
    <property type="entry name" value="TYR_RECOMBINASE"/>
    <property type="match status" value="1"/>
</dbReference>
<dbReference type="Gene3D" id="1.10.443.10">
    <property type="entry name" value="Intergrase catalytic core"/>
    <property type="match status" value="1"/>
</dbReference>
<organism evidence="3 4">
    <name type="scientific">Actinorugispora endophytica</name>
    <dbReference type="NCBI Taxonomy" id="1605990"/>
    <lineage>
        <taxon>Bacteria</taxon>
        <taxon>Bacillati</taxon>
        <taxon>Actinomycetota</taxon>
        <taxon>Actinomycetes</taxon>
        <taxon>Streptosporangiales</taxon>
        <taxon>Nocardiopsidaceae</taxon>
        <taxon>Actinorugispora</taxon>
    </lineage>
</organism>
<proteinExistence type="predicted"/>
<comment type="caution">
    <text evidence="3">The sequence shown here is derived from an EMBL/GenBank/DDBJ whole genome shotgun (WGS) entry which is preliminary data.</text>
</comment>
<dbReference type="GO" id="GO:0015074">
    <property type="term" value="P:DNA integration"/>
    <property type="evidence" value="ECO:0007669"/>
    <property type="project" value="InterPro"/>
</dbReference>
<protein>
    <submittedName>
        <fullName evidence="3">Phage integrase family protein</fullName>
    </submittedName>
</protein>
<dbReference type="GO" id="GO:0003677">
    <property type="term" value="F:DNA binding"/>
    <property type="evidence" value="ECO:0007669"/>
    <property type="project" value="InterPro"/>
</dbReference>
<accession>A0A4R6V9Z2</accession>
<dbReference type="InterPro" id="IPR013762">
    <property type="entry name" value="Integrase-like_cat_sf"/>
</dbReference>
<evidence type="ECO:0000313" key="4">
    <source>
        <dbReference type="Proteomes" id="UP000295281"/>
    </source>
</evidence>